<keyword evidence="1" id="KW-0812">Transmembrane</keyword>
<feature type="transmembrane region" description="Helical" evidence="1">
    <location>
        <begin position="199"/>
        <end position="219"/>
    </location>
</feature>
<feature type="transmembrane region" description="Helical" evidence="1">
    <location>
        <begin position="226"/>
        <end position="245"/>
    </location>
</feature>
<dbReference type="Proteomes" id="UP000236728">
    <property type="component" value="Unassembled WGS sequence"/>
</dbReference>
<evidence type="ECO:0000256" key="1">
    <source>
        <dbReference type="SAM" id="Phobius"/>
    </source>
</evidence>
<accession>A0A1H5TF34</accession>
<feature type="transmembrane region" description="Helical" evidence="1">
    <location>
        <begin position="12"/>
        <end position="32"/>
    </location>
</feature>
<feature type="transmembrane region" description="Helical" evidence="1">
    <location>
        <begin position="77"/>
        <end position="98"/>
    </location>
</feature>
<evidence type="ECO:0008006" key="4">
    <source>
        <dbReference type="Google" id="ProtNLM"/>
    </source>
</evidence>
<name>A0A1H5TF34_9BACT</name>
<keyword evidence="1" id="KW-0472">Membrane</keyword>
<dbReference type="EMBL" id="FNVA01000001">
    <property type="protein sequence ID" value="SEF61373.1"/>
    <property type="molecule type" value="Genomic_DNA"/>
</dbReference>
<feature type="transmembrane region" description="Helical" evidence="1">
    <location>
        <begin position="105"/>
        <end position="126"/>
    </location>
</feature>
<feature type="transmembrane region" description="Helical" evidence="1">
    <location>
        <begin position="162"/>
        <end position="179"/>
    </location>
</feature>
<organism evidence="2 3">
    <name type="scientific">Bryocella elongata</name>
    <dbReference type="NCBI Taxonomy" id="863522"/>
    <lineage>
        <taxon>Bacteria</taxon>
        <taxon>Pseudomonadati</taxon>
        <taxon>Acidobacteriota</taxon>
        <taxon>Terriglobia</taxon>
        <taxon>Terriglobales</taxon>
        <taxon>Acidobacteriaceae</taxon>
        <taxon>Bryocella</taxon>
    </lineage>
</organism>
<evidence type="ECO:0000313" key="2">
    <source>
        <dbReference type="EMBL" id="SEF61373.1"/>
    </source>
</evidence>
<keyword evidence="1" id="KW-1133">Transmembrane helix</keyword>
<feature type="transmembrane region" description="Helical" evidence="1">
    <location>
        <begin position="44"/>
        <end position="65"/>
    </location>
</feature>
<protein>
    <recommendedName>
        <fullName evidence="4">EamA-like transporter family protein</fullName>
    </recommendedName>
</protein>
<reference evidence="2 3" key="1">
    <citation type="submission" date="2016-10" db="EMBL/GenBank/DDBJ databases">
        <authorList>
            <person name="de Groot N.N."/>
        </authorList>
    </citation>
    <scope>NUCLEOTIDE SEQUENCE [LARGE SCALE GENOMIC DNA]</scope>
    <source>
        <strain evidence="2 3">DSM 22489</strain>
    </source>
</reference>
<feature type="transmembrane region" description="Helical" evidence="1">
    <location>
        <begin position="132"/>
        <end position="150"/>
    </location>
</feature>
<sequence length="313" mass="32040">MASEHDEERGGWVARWWPFVALCLVGASRWLLDDRWPDAGSTLVSRSAGCGTAALLTLAAAAWSHRRGKSVGPEESVWRNAFGGLLMLGGPAVALILLPRDIDSGALMIALSITPVAAGVASVALGDAGETLAGYLWPGLAAMAGMLLILPQPSLADPTADLAMVLAPVMTGVGAALLAHESRRTDASGQGSGAGSGAVASLSAAALVFGAAALARYGFAEVRVSFTVPAAVLDGLVAWLAVATVRRLGAMRFSANSSLVPFVVLLEGLVLMRPTLTKRLEIGLILLLIAGTTLLVRGGDDPDDADPSMLDLG</sequence>
<dbReference type="RefSeq" id="WP_103931497.1">
    <property type="nucleotide sequence ID" value="NZ_FNVA01000001.1"/>
</dbReference>
<proteinExistence type="predicted"/>
<gene>
    <name evidence="2" type="ORF">SAMN05421819_0584</name>
</gene>
<keyword evidence="3" id="KW-1185">Reference proteome</keyword>
<dbReference type="OrthoDB" id="9869088at2"/>
<dbReference type="AlphaFoldDB" id="A0A1H5TF34"/>
<feature type="transmembrane region" description="Helical" evidence="1">
    <location>
        <begin position="282"/>
        <end position="299"/>
    </location>
</feature>
<evidence type="ECO:0000313" key="3">
    <source>
        <dbReference type="Proteomes" id="UP000236728"/>
    </source>
</evidence>